<dbReference type="Gene3D" id="3.90.550.10">
    <property type="entry name" value="Spore Coat Polysaccharide Biosynthesis Protein SpsA, Chain A"/>
    <property type="match status" value="1"/>
</dbReference>
<proteinExistence type="predicted"/>
<dbReference type="InterPro" id="IPR001173">
    <property type="entry name" value="Glyco_trans_2-like"/>
</dbReference>
<dbReference type="PANTHER" id="PTHR22916">
    <property type="entry name" value="GLYCOSYLTRANSFERASE"/>
    <property type="match status" value="1"/>
</dbReference>
<feature type="domain" description="Glycosyltransferase 2-like" evidence="1">
    <location>
        <begin position="8"/>
        <end position="171"/>
    </location>
</feature>
<dbReference type="InterPro" id="IPR029044">
    <property type="entry name" value="Nucleotide-diphossugar_trans"/>
</dbReference>
<name>A0A1B8ZJ06_9FLAO</name>
<dbReference type="Proteomes" id="UP000093432">
    <property type="component" value="Unassembled WGS sequence"/>
</dbReference>
<reference evidence="3" key="1">
    <citation type="submission" date="2016-07" db="EMBL/GenBank/DDBJ databases">
        <authorList>
            <person name="Florea S."/>
            <person name="Webb J.S."/>
            <person name="Jaromczyk J."/>
            <person name="Schardl C.L."/>
        </authorList>
    </citation>
    <scope>NUCLEOTIDE SEQUENCE [LARGE SCALE GENOMIC DNA]</scope>
    <source>
        <strain evidence="3">CC-VM-7</strain>
    </source>
</reference>
<dbReference type="SUPFAM" id="SSF53448">
    <property type="entry name" value="Nucleotide-diphospho-sugar transferases"/>
    <property type="match status" value="1"/>
</dbReference>
<comment type="caution">
    <text evidence="2">The sequence shown here is derived from an EMBL/GenBank/DDBJ whole genome shotgun (WGS) entry which is preliminary data.</text>
</comment>
<dbReference type="STRING" id="651561.BBI00_17865"/>
<evidence type="ECO:0000313" key="3">
    <source>
        <dbReference type="Proteomes" id="UP000093432"/>
    </source>
</evidence>
<organism evidence="2 3">
    <name type="scientific">Chryseobacterium arthrosphaerae</name>
    <dbReference type="NCBI Taxonomy" id="651561"/>
    <lineage>
        <taxon>Bacteria</taxon>
        <taxon>Pseudomonadati</taxon>
        <taxon>Bacteroidota</taxon>
        <taxon>Flavobacteriia</taxon>
        <taxon>Flavobacteriales</taxon>
        <taxon>Weeksellaceae</taxon>
        <taxon>Chryseobacterium group</taxon>
        <taxon>Chryseobacterium</taxon>
    </lineage>
</organism>
<dbReference type="CDD" id="cd00761">
    <property type="entry name" value="Glyco_tranf_GTA_type"/>
    <property type="match status" value="1"/>
</dbReference>
<sequence length="304" mass="35785">MKMNPKISVIVPCYNQARFLDESLQSIQDQTYENWECIIVNDGSPDNTGEEADKWVKKDNRFKYLYKENGGLSSARNAALKVITGDYIQFLDADDILVQTKFSDSVNLIQDKEAIVVSDFCLFDDSNKQELLPPFCKLSQDLLNFESILYQWDLTFTIPIHCGFFPKSLFENIGFNENLKAKEDWLFWIQIAQKNIDFIFLNAPLALYRKHARSMSRDRKHMILYQMLFYNEAEKVISNSDFNKLLLKHLDINYNKVNELTIEIRNLKESNTFKLFLFFKKLIKDMGLLNVSKKLFRVILKFRK</sequence>
<dbReference type="GO" id="GO:0016758">
    <property type="term" value="F:hexosyltransferase activity"/>
    <property type="evidence" value="ECO:0007669"/>
    <property type="project" value="UniProtKB-ARBA"/>
</dbReference>
<dbReference type="Pfam" id="PF00535">
    <property type="entry name" value="Glycos_transf_2"/>
    <property type="match status" value="1"/>
</dbReference>
<dbReference type="AlphaFoldDB" id="A0A1B8ZJ06"/>
<accession>A0A1B8ZJ06</accession>
<evidence type="ECO:0000313" key="2">
    <source>
        <dbReference type="EMBL" id="OCA71576.1"/>
    </source>
</evidence>
<gene>
    <name evidence="2" type="ORF">BBI00_17865</name>
</gene>
<dbReference type="EMBL" id="MAYG01000012">
    <property type="protein sequence ID" value="OCA71576.1"/>
    <property type="molecule type" value="Genomic_DNA"/>
</dbReference>
<dbReference type="PANTHER" id="PTHR22916:SF3">
    <property type="entry name" value="UDP-GLCNAC:BETAGAL BETA-1,3-N-ACETYLGLUCOSAMINYLTRANSFERASE-LIKE PROTEIN 1"/>
    <property type="match status" value="1"/>
</dbReference>
<dbReference type="OrthoDB" id="597270at2"/>
<evidence type="ECO:0000259" key="1">
    <source>
        <dbReference type="Pfam" id="PF00535"/>
    </source>
</evidence>
<protein>
    <recommendedName>
        <fullName evidence="1">Glycosyltransferase 2-like domain-containing protein</fullName>
    </recommendedName>
</protein>